<dbReference type="InterPro" id="IPR014729">
    <property type="entry name" value="Rossmann-like_a/b/a_fold"/>
</dbReference>
<dbReference type="Gene3D" id="3.40.50.620">
    <property type="entry name" value="HUPs"/>
    <property type="match status" value="1"/>
</dbReference>
<accession>M7ZNW7</accession>
<dbReference type="Gene3D" id="1.10.730.10">
    <property type="entry name" value="Isoleucyl-tRNA Synthetase, Domain 1"/>
    <property type="match status" value="1"/>
</dbReference>
<evidence type="ECO:0000313" key="1">
    <source>
        <dbReference type="EMBL" id="EMS61817.1"/>
    </source>
</evidence>
<dbReference type="STRING" id="4572.M7ZNW7"/>
<reference evidence="1" key="1">
    <citation type="journal article" date="2013" name="Nature">
        <title>Draft genome of the wheat A-genome progenitor Triticum urartu.</title>
        <authorList>
            <person name="Ling H.Q."/>
            <person name="Zhao S."/>
            <person name="Liu D."/>
            <person name="Wang J."/>
            <person name="Sun H."/>
            <person name="Zhang C."/>
            <person name="Fan H."/>
            <person name="Li D."/>
            <person name="Dong L."/>
            <person name="Tao Y."/>
            <person name="Gao C."/>
            <person name="Wu H."/>
            <person name="Li Y."/>
            <person name="Cui Y."/>
            <person name="Guo X."/>
            <person name="Zheng S."/>
            <person name="Wang B."/>
            <person name="Yu K."/>
            <person name="Liang Q."/>
            <person name="Yang W."/>
            <person name="Lou X."/>
            <person name="Chen J."/>
            <person name="Feng M."/>
            <person name="Jian J."/>
            <person name="Zhang X."/>
            <person name="Luo G."/>
            <person name="Jiang Y."/>
            <person name="Liu J."/>
            <person name="Wang Z."/>
            <person name="Sha Y."/>
            <person name="Zhang B."/>
            <person name="Wu H."/>
            <person name="Tang D."/>
            <person name="Shen Q."/>
            <person name="Xue P."/>
            <person name="Zou S."/>
            <person name="Wang X."/>
            <person name="Liu X."/>
            <person name="Wang F."/>
            <person name="Yang Y."/>
            <person name="An X."/>
            <person name="Dong Z."/>
            <person name="Zhang K."/>
            <person name="Zhang X."/>
            <person name="Luo M.C."/>
            <person name="Dvorak J."/>
            <person name="Tong Y."/>
            <person name="Wang J."/>
            <person name="Yang H."/>
            <person name="Li Z."/>
            <person name="Wang D."/>
            <person name="Zhang A."/>
            <person name="Wang J."/>
        </authorList>
    </citation>
    <scope>NUCLEOTIDE SEQUENCE</scope>
</reference>
<organism evidence="1">
    <name type="scientific">Triticum urartu</name>
    <name type="common">Red wild einkorn</name>
    <name type="synonym">Crithodium urartu</name>
    <dbReference type="NCBI Taxonomy" id="4572"/>
    <lineage>
        <taxon>Eukaryota</taxon>
        <taxon>Viridiplantae</taxon>
        <taxon>Streptophyta</taxon>
        <taxon>Embryophyta</taxon>
        <taxon>Tracheophyta</taxon>
        <taxon>Spermatophyta</taxon>
        <taxon>Magnoliopsida</taxon>
        <taxon>Liliopsida</taxon>
        <taxon>Poales</taxon>
        <taxon>Poaceae</taxon>
        <taxon>BOP clade</taxon>
        <taxon>Pooideae</taxon>
        <taxon>Triticodae</taxon>
        <taxon>Triticeae</taxon>
        <taxon>Triticinae</taxon>
        <taxon>Triticum</taxon>
    </lineage>
</organism>
<name>M7ZNW7_TRIUA</name>
<protein>
    <submittedName>
        <fullName evidence="1">Uncharacterized protein</fullName>
    </submittedName>
</protein>
<sequence length="218" mass="24821">MAGTASSHACSAPLLPPISSDPVWARWAYPYDEIKQRWQACWEEHRMFRTPDASRPKDYILGMFPYPSGSGEAYLCNSLHPHVFSVALKFAHGSEIASSMTPRSRRRQQRWRQQSSVPNSASITGLSSLDGQLLPPHIEISTPFLLMDSLTDLYVRGCRVQRNNLELENIKDKIKEVLALLATLLREMMLERSPSYRSAHKRKFLGMQDSMVKLVDVM</sequence>
<proteinExistence type="predicted"/>
<gene>
    <name evidence="1" type="ORF">TRIUR3_28722</name>
</gene>
<dbReference type="AlphaFoldDB" id="M7ZNW7"/>
<dbReference type="EMBL" id="KD090204">
    <property type="protein sequence ID" value="EMS61817.1"/>
    <property type="molecule type" value="Genomic_DNA"/>
</dbReference>
<dbReference type="eggNOG" id="KOG0435">
    <property type="taxonomic scope" value="Eukaryota"/>
</dbReference>